<evidence type="ECO:0000313" key="7">
    <source>
        <dbReference type="EMBL" id="CAB4862392.1"/>
    </source>
</evidence>
<dbReference type="PIRSF" id="PIRSF000138">
    <property type="entry name" value="Al-hdrx_acd_dh"/>
    <property type="match status" value="1"/>
</dbReference>
<evidence type="ECO:0000259" key="6">
    <source>
        <dbReference type="PROSITE" id="PS51349"/>
    </source>
</evidence>
<accession>A0A6J7CUP3</accession>
<dbReference type="PROSITE" id="PS51349">
    <property type="entry name" value="FMN_HYDROXY_ACID_DH_2"/>
    <property type="match status" value="1"/>
</dbReference>
<dbReference type="InterPro" id="IPR013785">
    <property type="entry name" value="Aldolase_TIM"/>
</dbReference>
<dbReference type="InterPro" id="IPR000262">
    <property type="entry name" value="FMN-dep_DH"/>
</dbReference>
<evidence type="ECO:0000256" key="3">
    <source>
        <dbReference type="ARBA" id="ARBA00022643"/>
    </source>
</evidence>
<dbReference type="Gene3D" id="3.20.20.70">
    <property type="entry name" value="Aldolase class I"/>
    <property type="match status" value="1"/>
</dbReference>
<protein>
    <submittedName>
        <fullName evidence="7">Unannotated protein</fullName>
    </submittedName>
</protein>
<dbReference type="PANTHER" id="PTHR10578">
    <property type="entry name" value="S -2-HYDROXY-ACID OXIDASE-RELATED"/>
    <property type="match status" value="1"/>
</dbReference>
<reference evidence="7" key="1">
    <citation type="submission" date="2020-05" db="EMBL/GenBank/DDBJ databases">
        <authorList>
            <person name="Chiriac C."/>
            <person name="Salcher M."/>
            <person name="Ghai R."/>
            <person name="Kavagutti S V."/>
        </authorList>
    </citation>
    <scope>NUCLEOTIDE SEQUENCE</scope>
</reference>
<dbReference type="InterPro" id="IPR008259">
    <property type="entry name" value="FMN_hydac_DH_AS"/>
</dbReference>
<dbReference type="EMBL" id="CAFBLS010000021">
    <property type="protein sequence ID" value="CAB4862392.1"/>
    <property type="molecule type" value="Genomic_DNA"/>
</dbReference>
<dbReference type="InterPro" id="IPR037396">
    <property type="entry name" value="FMN_HAD"/>
</dbReference>
<keyword evidence="2" id="KW-0285">Flavoprotein</keyword>
<dbReference type="CDD" id="cd02809">
    <property type="entry name" value="alpha_hydroxyacid_oxid_FMN"/>
    <property type="match status" value="1"/>
</dbReference>
<dbReference type="InterPro" id="IPR012133">
    <property type="entry name" value="Alpha-hydoxy_acid_DH_FMN"/>
</dbReference>
<dbReference type="SUPFAM" id="SSF51395">
    <property type="entry name" value="FMN-linked oxidoreductases"/>
    <property type="match status" value="1"/>
</dbReference>
<sequence length="403" mass="43394">MVERRLPRPSEILPLIGGRDRTLTRAQARLERCADIGDVRALARRRVPTSVFDYTDGAAGSELTLRRSVEAYSRVEFTPRVLRDVSSVDLSVDMLGRRSSLPFALGPTGFTRMMHHLGEPAVAKVAGEVGIPYALSTLGTTSVEALAEAAPDTRRWFQLYVWRDRVASEALVKRAELAGYDTLILTVDTAVGGIRLRDVRNGLTIPPQLTLGTIAGMALYPRWWGNLLTTRPLEFASLSSTGGTVGDLLTKVFDPAITGADIAWLRTIWPGKLVLKGVQSVADAVIAVDLGVDAVILSNHGGRQIDRGTPPLEILPTVVDAVGDRIEVYIDGGITSGADIVAALAFGATGALIGRAYLYGLMAGGEDGVRRVVSILEKEVRITMQLLGVTSVGQLDRSFVRLR</sequence>
<dbReference type="FunFam" id="3.20.20.70:FF:000029">
    <property type="entry name" value="L-lactate dehydrogenase"/>
    <property type="match status" value="1"/>
</dbReference>
<name>A0A6J7CUP3_9ZZZZ</name>
<dbReference type="PROSITE" id="PS00557">
    <property type="entry name" value="FMN_HYDROXY_ACID_DH_1"/>
    <property type="match status" value="1"/>
</dbReference>
<dbReference type="GO" id="GO:0016614">
    <property type="term" value="F:oxidoreductase activity, acting on CH-OH group of donors"/>
    <property type="evidence" value="ECO:0007669"/>
    <property type="project" value="UniProtKB-ARBA"/>
</dbReference>
<evidence type="ECO:0000256" key="4">
    <source>
        <dbReference type="ARBA" id="ARBA00023002"/>
    </source>
</evidence>
<gene>
    <name evidence="7" type="ORF">UFOPK3402_00279</name>
</gene>
<keyword evidence="3" id="KW-0288">FMN</keyword>
<feature type="domain" description="FMN hydroxy acid dehydrogenase" evidence="6">
    <location>
        <begin position="28"/>
        <end position="403"/>
    </location>
</feature>
<evidence type="ECO:0000256" key="1">
    <source>
        <dbReference type="ARBA" id="ARBA00001917"/>
    </source>
</evidence>
<dbReference type="PANTHER" id="PTHR10578:SF107">
    <property type="entry name" value="2-HYDROXYACID OXIDASE 1"/>
    <property type="match status" value="1"/>
</dbReference>
<organism evidence="7">
    <name type="scientific">freshwater metagenome</name>
    <dbReference type="NCBI Taxonomy" id="449393"/>
    <lineage>
        <taxon>unclassified sequences</taxon>
        <taxon>metagenomes</taxon>
        <taxon>ecological metagenomes</taxon>
    </lineage>
</organism>
<dbReference type="AlphaFoldDB" id="A0A6J7CUP3"/>
<comment type="cofactor">
    <cofactor evidence="1">
        <name>FMN</name>
        <dbReference type="ChEBI" id="CHEBI:58210"/>
    </cofactor>
</comment>
<evidence type="ECO:0000256" key="2">
    <source>
        <dbReference type="ARBA" id="ARBA00022630"/>
    </source>
</evidence>
<keyword evidence="4" id="KW-0560">Oxidoreductase</keyword>
<evidence type="ECO:0000256" key="5">
    <source>
        <dbReference type="ARBA" id="ARBA00024042"/>
    </source>
</evidence>
<dbReference type="Pfam" id="PF01070">
    <property type="entry name" value="FMN_dh"/>
    <property type="match status" value="1"/>
</dbReference>
<dbReference type="GO" id="GO:0010181">
    <property type="term" value="F:FMN binding"/>
    <property type="evidence" value="ECO:0007669"/>
    <property type="project" value="InterPro"/>
</dbReference>
<proteinExistence type="inferred from homology"/>
<comment type="similarity">
    <text evidence="5">Belongs to the FMN-dependent alpha-hydroxy acid dehydrogenase family.</text>
</comment>